<name>A0ABX0RDQ5_9GAMM</name>
<evidence type="ECO:0000313" key="2">
    <source>
        <dbReference type="Proteomes" id="UP001515683"/>
    </source>
</evidence>
<sequence>MLNSLQRISVKIKTDEYLGVTEYAYTCFGDSEDKNTWYVVPEIPVFESQDGKPKFMFYKYRGEDQEGGYAMFSVILPQPNSELQGQIKTELIGSDLRLQLTAKSKLIVKYAQATEAYVANPNDPEKKKDKDLALKNTGLSESQASEFLNKYDKTKGDDQFLSDLMPASAQAIKLVLPSYTSAKATLILDDNEAFYREIPTEQLPSGLGDNNTVFSVSLTKAGAELFEKVLKGSEEGPSVGVRFDFNLNALLPAAKVTVKFDSEITKSLVLETSHHTWSANEKEITQKFSEKEAFKVLTDITLTQTDLGMTSEQYNKWVENLNNWGQSQIEQILSSQTGLDIGLNLLNDAGEYRQFTETLNQLKSFERVYEQNSAVSFSIYPQTPLPSILSIVGEEKVDEYFKAYTLDDPFFTDFQPTFIVPKDLEKYRISNVIVNVKYNGDVDTLIFNKDKPSEQQTKKWYLEEKIGRTFSYNYEVTFTGGGAEYYQSDEIEVADKLVIALDIEDHSGLVYAEIVPVIQAQEWNLFRQIKVLAQFSDSANNIPVFKEERIINKDNSPNPIMFAVGKDYSTPLYYKLEYSLTNGDVLNGTPDTGETNPQLPGYNGIRSQSIQVENALPYVQDYTYIITPTSGKEVSQLVLKVTVEDTTNNLTQAKQFILKDFDGDAKSDTITFHLAGSPSKINIKASYHATIVYRGASPETIKNDIENELIIFEV</sequence>
<protein>
    <recommendedName>
        <fullName evidence="3">Lipoprotein</fullName>
    </recommendedName>
</protein>
<comment type="caution">
    <text evidence="1">The sequence shown here is derived from an EMBL/GenBank/DDBJ whole genome shotgun (WGS) entry which is preliminary data.</text>
</comment>
<proteinExistence type="predicted"/>
<keyword evidence="2" id="KW-1185">Reference proteome</keyword>
<evidence type="ECO:0008006" key="3">
    <source>
        <dbReference type="Google" id="ProtNLM"/>
    </source>
</evidence>
<reference evidence="1 2" key="1">
    <citation type="journal article" date="2019" name="bioRxiv">
        <title>Bacteria contribute to plant secondary compound degradation in a generalist herbivore system.</title>
        <authorList>
            <person name="Francoeur C.B."/>
            <person name="Khadempour L."/>
            <person name="Moreira-Soto R.D."/>
            <person name="Gotting K."/>
            <person name="Book A.J."/>
            <person name="Pinto-Tomas A.A."/>
            <person name="Keefover-Ring K."/>
            <person name="Currie C.R."/>
        </authorList>
    </citation>
    <scope>NUCLEOTIDE SEQUENCE [LARGE SCALE GENOMIC DNA]</scope>
    <source>
        <strain evidence="1">Acro-835</strain>
    </source>
</reference>
<organism evidence="1 2">
    <name type="scientific">Candidatus Pantoea multigeneris</name>
    <dbReference type="NCBI Taxonomy" id="2608357"/>
    <lineage>
        <taxon>Bacteria</taxon>
        <taxon>Pseudomonadati</taxon>
        <taxon>Pseudomonadota</taxon>
        <taxon>Gammaproteobacteria</taxon>
        <taxon>Enterobacterales</taxon>
        <taxon>Erwiniaceae</taxon>
        <taxon>Pantoea</taxon>
    </lineage>
</organism>
<accession>A0ABX0RDQ5</accession>
<dbReference type="RefSeq" id="WP_167015803.1">
    <property type="nucleotide sequence ID" value="NZ_VWXF01000006.1"/>
</dbReference>
<gene>
    <name evidence="1" type="ORF">F3J40_14875</name>
</gene>
<dbReference type="Proteomes" id="UP001515683">
    <property type="component" value="Unassembled WGS sequence"/>
</dbReference>
<dbReference type="EMBL" id="VWXF01000006">
    <property type="protein sequence ID" value="NIF22879.1"/>
    <property type="molecule type" value="Genomic_DNA"/>
</dbReference>
<evidence type="ECO:0000313" key="1">
    <source>
        <dbReference type="EMBL" id="NIF22879.1"/>
    </source>
</evidence>